<name>A0A0U1CWW8_9MYCO</name>
<keyword evidence="4" id="KW-1185">Reference proteome</keyword>
<evidence type="ECO:0000313" key="4">
    <source>
        <dbReference type="Proteomes" id="UP000193811"/>
    </source>
</evidence>
<dbReference type="GO" id="GO:0009306">
    <property type="term" value="P:protein secretion"/>
    <property type="evidence" value="ECO:0007669"/>
    <property type="project" value="InterPro"/>
</dbReference>
<dbReference type="RefSeq" id="WP_085140676.1">
    <property type="nucleotide sequence ID" value="NZ_JACKVA010000035.1"/>
</dbReference>
<dbReference type="EMBL" id="CTEF01000001">
    <property type="protein sequence ID" value="CQD03545.1"/>
    <property type="molecule type" value="Genomic_DNA"/>
</dbReference>
<sequence>MSDGILGVTAPYVRELSGRQRQAAGYIKVGATITDGVGASMLVNHGVICSDSIAALGFANTAREAACAAMASMSYDLAEKLNSAASQYERTDAQAAGRLGGQMHPR</sequence>
<reference evidence="2 4" key="2">
    <citation type="submission" date="2016-01" db="EMBL/GenBank/DDBJ databases">
        <title>The new phylogeny of the genus Mycobacterium.</title>
        <authorList>
            <person name="Tarcisio F."/>
            <person name="Conor M."/>
            <person name="Antonella G."/>
            <person name="Elisabetta G."/>
            <person name="Giulia F.S."/>
            <person name="Sara T."/>
            <person name="Anna F."/>
            <person name="Clotilde B."/>
            <person name="Roberto B."/>
            <person name="Veronica D.S."/>
            <person name="Fabio R."/>
            <person name="Monica P."/>
            <person name="Olivier J."/>
            <person name="Enrico T."/>
            <person name="Nicola S."/>
        </authorList>
    </citation>
    <scope>NUCLEOTIDE SEQUENCE [LARGE SCALE GENOMIC DNA]</scope>
    <source>
        <strain evidence="2 4">CCUG 50187</strain>
    </source>
</reference>
<proteinExistence type="predicted"/>
<dbReference type="AlphaFoldDB" id="A0A0U1CWW8"/>
<evidence type="ECO:0000313" key="2">
    <source>
        <dbReference type="EMBL" id="ORV27400.1"/>
    </source>
</evidence>
<accession>A0A0U1CWW8</accession>
<evidence type="ECO:0000313" key="3">
    <source>
        <dbReference type="Proteomes" id="UP000182227"/>
    </source>
</evidence>
<dbReference type="InterPro" id="IPR022536">
    <property type="entry name" value="EspC"/>
</dbReference>
<dbReference type="Pfam" id="PF10824">
    <property type="entry name" value="T7SS_ESX_EspC"/>
    <property type="match status" value="1"/>
</dbReference>
<reference evidence="1 3" key="1">
    <citation type="submission" date="2015-03" db="EMBL/GenBank/DDBJ databases">
        <authorList>
            <person name="Murphy D."/>
        </authorList>
    </citation>
    <scope>NUCLEOTIDE SEQUENCE [LARGE SCALE GENOMIC DNA]</scope>
    <source>
        <strain evidence="1 3">D16</strain>
    </source>
</reference>
<dbReference type="EMBL" id="LQOP01000014">
    <property type="protein sequence ID" value="ORV27400.1"/>
    <property type="molecule type" value="Genomic_DNA"/>
</dbReference>
<gene>
    <name evidence="2" type="ORF">AWB98_10825</name>
    <name evidence="1" type="ORF">BN970_00494</name>
</gene>
<protein>
    <recommendedName>
        <fullName evidence="5">ESX-1 secretion-associated protein</fullName>
    </recommendedName>
</protein>
<dbReference type="GeneID" id="44295945"/>
<evidence type="ECO:0008006" key="5">
    <source>
        <dbReference type="Google" id="ProtNLM"/>
    </source>
</evidence>
<organism evidence="1 3">
    <name type="scientific">Mycolicibacterium conceptionense</name>
    <dbReference type="NCBI Taxonomy" id="451644"/>
    <lineage>
        <taxon>Bacteria</taxon>
        <taxon>Bacillati</taxon>
        <taxon>Actinomycetota</taxon>
        <taxon>Actinomycetes</taxon>
        <taxon>Mycobacteriales</taxon>
        <taxon>Mycobacteriaceae</taxon>
        <taxon>Mycolicibacterium</taxon>
    </lineage>
</organism>
<dbReference type="Proteomes" id="UP000193811">
    <property type="component" value="Unassembled WGS sequence"/>
</dbReference>
<evidence type="ECO:0000313" key="1">
    <source>
        <dbReference type="EMBL" id="CQD03545.1"/>
    </source>
</evidence>
<dbReference type="Proteomes" id="UP000182227">
    <property type="component" value="Unassembled WGS sequence"/>
</dbReference>